<evidence type="ECO:0000256" key="2">
    <source>
        <dbReference type="ARBA" id="ARBA00023012"/>
    </source>
</evidence>
<dbReference type="GO" id="GO:0000976">
    <property type="term" value="F:transcription cis-regulatory region binding"/>
    <property type="evidence" value="ECO:0007669"/>
    <property type="project" value="TreeGrafter"/>
</dbReference>
<protein>
    <submittedName>
        <fullName evidence="6 7">Response regulator</fullName>
    </submittedName>
</protein>
<reference evidence="6 9" key="2">
    <citation type="submission" date="2019-12" db="EMBL/GenBank/DDBJ databases">
        <authorList>
            <person name="Zheng J."/>
        </authorList>
    </citation>
    <scope>NUCLEOTIDE SEQUENCE [LARGE SCALE GENOMIC DNA]</scope>
    <source>
        <strain evidence="6 9">DSM 27347</strain>
    </source>
</reference>
<evidence type="ECO:0000313" key="7">
    <source>
        <dbReference type="EMBL" id="SDF44612.1"/>
    </source>
</evidence>
<gene>
    <name evidence="6" type="ORF">GQR91_07190</name>
    <name evidence="7" type="ORF">SAMN05216557_103384</name>
</gene>
<dbReference type="SMART" id="SM00448">
    <property type="entry name" value="REC"/>
    <property type="match status" value="1"/>
</dbReference>
<proteinExistence type="predicted"/>
<evidence type="ECO:0000256" key="4">
    <source>
        <dbReference type="PROSITE-ProRule" id="PRU00169"/>
    </source>
</evidence>
<dbReference type="InterPro" id="IPR039420">
    <property type="entry name" value="WalR-like"/>
</dbReference>
<dbReference type="GO" id="GO:0032993">
    <property type="term" value="C:protein-DNA complex"/>
    <property type="evidence" value="ECO:0007669"/>
    <property type="project" value="TreeGrafter"/>
</dbReference>
<organism evidence="7 8">
    <name type="scientific">Sphingomonas carotinifaciens</name>
    <dbReference type="NCBI Taxonomy" id="1166323"/>
    <lineage>
        <taxon>Bacteria</taxon>
        <taxon>Pseudomonadati</taxon>
        <taxon>Pseudomonadota</taxon>
        <taxon>Alphaproteobacteria</taxon>
        <taxon>Sphingomonadales</taxon>
        <taxon>Sphingomonadaceae</taxon>
        <taxon>Sphingomonas</taxon>
    </lineage>
</organism>
<dbReference type="GO" id="GO:0006355">
    <property type="term" value="P:regulation of DNA-templated transcription"/>
    <property type="evidence" value="ECO:0007669"/>
    <property type="project" value="TreeGrafter"/>
</dbReference>
<keyword evidence="1 4" id="KW-0597">Phosphoprotein</keyword>
<feature type="domain" description="Response regulatory" evidence="5">
    <location>
        <begin position="16"/>
        <end position="126"/>
    </location>
</feature>
<dbReference type="InterPro" id="IPR011006">
    <property type="entry name" value="CheY-like_superfamily"/>
</dbReference>
<evidence type="ECO:0000256" key="3">
    <source>
        <dbReference type="ARBA" id="ARBA00023125"/>
    </source>
</evidence>
<reference evidence="7 8" key="1">
    <citation type="submission" date="2016-10" db="EMBL/GenBank/DDBJ databases">
        <authorList>
            <person name="Varghese N."/>
            <person name="Submissions S."/>
        </authorList>
    </citation>
    <scope>NUCLEOTIDE SEQUENCE [LARGE SCALE GENOMIC DNA]</scope>
    <source>
        <strain evidence="7 8">S7-754</strain>
    </source>
</reference>
<evidence type="ECO:0000256" key="1">
    <source>
        <dbReference type="ARBA" id="ARBA00022553"/>
    </source>
</evidence>
<dbReference type="PROSITE" id="PS50110">
    <property type="entry name" value="RESPONSE_REGULATORY"/>
    <property type="match status" value="1"/>
</dbReference>
<name>A0A1G7L4Z0_9SPHN</name>
<accession>A0A1G7L4Z0</accession>
<dbReference type="OrthoDB" id="582170at2"/>
<keyword evidence="2" id="KW-0902">Two-component regulatory system</keyword>
<dbReference type="Proteomes" id="UP000323502">
    <property type="component" value="Unassembled WGS sequence"/>
</dbReference>
<dbReference type="PANTHER" id="PTHR48111">
    <property type="entry name" value="REGULATOR OF RPOS"/>
    <property type="match status" value="1"/>
</dbReference>
<evidence type="ECO:0000313" key="6">
    <source>
        <dbReference type="EMBL" id="MWC43440.1"/>
    </source>
</evidence>
<dbReference type="Gene3D" id="3.40.50.2300">
    <property type="match status" value="1"/>
</dbReference>
<dbReference type="RefSeq" id="WP_149682271.1">
    <property type="nucleotide sequence ID" value="NZ_FNBI01000003.1"/>
</dbReference>
<keyword evidence="3" id="KW-0238">DNA-binding</keyword>
<dbReference type="Proteomes" id="UP000436801">
    <property type="component" value="Unassembled WGS sequence"/>
</dbReference>
<dbReference type="Pfam" id="PF00072">
    <property type="entry name" value="Response_reg"/>
    <property type="match status" value="1"/>
</dbReference>
<evidence type="ECO:0000313" key="8">
    <source>
        <dbReference type="Proteomes" id="UP000323502"/>
    </source>
</evidence>
<dbReference type="GO" id="GO:0005829">
    <property type="term" value="C:cytosol"/>
    <property type="evidence" value="ECO:0007669"/>
    <property type="project" value="TreeGrafter"/>
</dbReference>
<dbReference type="AlphaFoldDB" id="A0A1G7L4Z0"/>
<feature type="modified residue" description="4-aspartylphosphate" evidence="4">
    <location>
        <position position="66"/>
    </location>
</feature>
<keyword evidence="8" id="KW-1185">Reference proteome</keyword>
<sequence length="130" mass="13943">MASNCDEAQVDLTGKRILIVEDEYYIASDLKRALQQAGASVVGPVGDLRRGLALAGQEPLDAAVLDVNLQESASFPIADALDRRSVPYMFLTGYDAWALPAAYAGAPRLIKPIGVDAVLSEVQSLIRQQK</sequence>
<evidence type="ECO:0000313" key="9">
    <source>
        <dbReference type="Proteomes" id="UP000436801"/>
    </source>
</evidence>
<dbReference type="EMBL" id="FNBI01000003">
    <property type="protein sequence ID" value="SDF44612.1"/>
    <property type="molecule type" value="Genomic_DNA"/>
</dbReference>
<dbReference type="SUPFAM" id="SSF52172">
    <property type="entry name" value="CheY-like"/>
    <property type="match status" value="1"/>
</dbReference>
<evidence type="ECO:0000259" key="5">
    <source>
        <dbReference type="PROSITE" id="PS50110"/>
    </source>
</evidence>
<dbReference type="InterPro" id="IPR001789">
    <property type="entry name" value="Sig_transdc_resp-reg_receiver"/>
</dbReference>
<dbReference type="PANTHER" id="PTHR48111:SF40">
    <property type="entry name" value="PHOSPHATE REGULON TRANSCRIPTIONAL REGULATORY PROTEIN PHOB"/>
    <property type="match status" value="1"/>
</dbReference>
<dbReference type="GO" id="GO:0000156">
    <property type="term" value="F:phosphorelay response regulator activity"/>
    <property type="evidence" value="ECO:0007669"/>
    <property type="project" value="TreeGrafter"/>
</dbReference>
<dbReference type="EMBL" id="WSUT01000005">
    <property type="protein sequence ID" value="MWC43440.1"/>
    <property type="molecule type" value="Genomic_DNA"/>
</dbReference>